<evidence type="ECO:0000313" key="4">
    <source>
        <dbReference type="EMBL" id="TLK32073.1"/>
    </source>
</evidence>
<dbReference type="RefSeq" id="WP_129117407.1">
    <property type="nucleotide sequence ID" value="NZ_BSUI01000012.1"/>
</dbReference>
<feature type="chain" id="PRO_5042517559" description="WD40 repeat domain-containing protein" evidence="2">
    <location>
        <begin position="18"/>
        <end position="636"/>
    </location>
</feature>
<reference evidence="4 5" key="1">
    <citation type="submission" date="2019-04" db="EMBL/GenBank/DDBJ databases">
        <title>Deinococcus metalilatus MA1002 mutant No.5.</title>
        <authorList>
            <person name="Park W."/>
            <person name="Park C."/>
        </authorList>
    </citation>
    <scope>NUCLEOTIDE SEQUENCE [LARGE SCALE GENOMIC DNA]</scope>
    <source>
        <strain evidence="4 5">MA1002-m5</strain>
    </source>
</reference>
<evidence type="ECO:0000256" key="2">
    <source>
        <dbReference type="SAM" id="SignalP"/>
    </source>
</evidence>
<accession>A0AAJ5FC23</accession>
<dbReference type="SUPFAM" id="SSF69322">
    <property type="entry name" value="Tricorn protease domain 2"/>
    <property type="match status" value="1"/>
</dbReference>
<protein>
    <recommendedName>
        <fullName evidence="7">WD40 repeat domain-containing protein</fullName>
    </recommendedName>
</protein>
<dbReference type="Proteomes" id="UP000536909">
    <property type="component" value="Unassembled WGS sequence"/>
</dbReference>
<evidence type="ECO:0000313" key="5">
    <source>
        <dbReference type="Proteomes" id="UP000308000"/>
    </source>
</evidence>
<dbReference type="EMBL" id="JACHFV010000001">
    <property type="protein sequence ID" value="MBB5293352.1"/>
    <property type="molecule type" value="Genomic_DNA"/>
</dbReference>
<proteinExistence type="predicted"/>
<sequence>MRLLLTSLLLALPVASAAGLTGTLTVQGHAAGSFGHLSVPEWTPAGGAAWSPDSREIYTLDTTGELRRWQAATGRPLGRQVIGAPEAAGEAPVLSLLGWNGEFLQLEARGWRQNRPVRLRYLLNPRSGKTFLSDPCPTSRLSLQVCTRGGQVRARVEGREIVKVGGGRTTRLPLPAGVKPVALALSDNGERLALLAITPGDPSGLHGPATLFVWRGERLKSVPLGQMLLEGTAPSLTWVGNASAGYSLLLAVNAYDRQTGGLRDGQFLALYREDGSRVWDLSPQVGLRGAWPSPDGQALVTIRQGSVPEVRRLLDGEFLRGLGEAVTASVPLAGQRTLVALERGGGAGRVAVLSGQGLQTVAPINAGALAVWEEERFASAQDNLVRIHDFWGRVLAQWNAGGNVQRLAFSPGGAVVSAQVWDPRNGQQRVQAWSRDGQPLKLPAGTVFPVSRVILSEANDKNGPESAYRERLAATDLTGKPLWKTDWRSGGFGLAVSADGHWVALSSHVPDARRDPVDMEFWRVNTSSGQAGPPLRLKPTTTDPNSGRGIAALSAEGRLALLREGSGDGCGWALYGYTLADLHTGKWLPTPDALARGFNRQGGCGRALPSPDAAFAPDGRLLVRDGNRLTWWQVRP</sequence>
<evidence type="ECO:0000313" key="6">
    <source>
        <dbReference type="Proteomes" id="UP000536909"/>
    </source>
</evidence>
<keyword evidence="6" id="KW-1185">Reference proteome</keyword>
<keyword evidence="2" id="KW-0732">Signal</keyword>
<name>A0AAJ5FC23_9DEIO</name>
<evidence type="ECO:0000313" key="3">
    <source>
        <dbReference type="EMBL" id="MBB5293352.1"/>
    </source>
</evidence>
<evidence type="ECO:0000256" key="1">
    <source>
        <dbReference type="SAM" id="MobiDB-lite"/>
    </source>
</evidence>
<dbReference type="AlphaFoldDB" id="A0AAJ5FC23"/>
<dbReference type="EMBL" id="VBRC01000001">
    <property type="protein sequence ID" value="TLK32073.1"/>
    <property type="molecule type" value="Genomic_DNA"/>
</dbReference>
<comment type="caution">
    <text evidence="4">The sequence shown here is derived from an EMBL/GenBank/DDBJ whole genome shotgun (WGS) entry which is preliminary data.</text>
</comment>
<gene>
    <name evidence="4" type="ORF">FCS05_01000</name>
    <name evidence="3" type="ORF">HNQ10_000165</name>
</gene>
<reference evidence="3 6" key="2">
    <citation type="submission" date="2020-08" db="EMBL/GenBank/DDBJ databases">
        <title>Genomic Encyclopedia of Type Strains, Phase IV (KMG-IV): sequencing the most valuable type-strain genomes for metagenomic binning, comparative biology and taxonomic classification.</title>
        <authorList>
            <person name="Goeker M."/>
        </authorList>
    </citation>
    <scope>NUCLEOTIDE SEQUENCE [LARGE SCALE GENOMIC DNA]</scope>
    <source>
        <strain evidence="3 6">DSM 105434</strain>
    </source>
</reference>
<feature type="region of interest" description="Disordered" evidence="1">
    <location>
        <begin position="527"/>
        <end position="546"/>
    </location>
</feature>
<dbReference type="Proteomes" id="UP000308000">
    <property type="component" value="Unassembled WGS sequence"/>
</dbReference>
<evidence type="ECO:0008006" key="7">
    <source>
        <dbReference type="Google" id="ProtNLM"/>
    </source>
</evidence>
<feature type="signal peptide" evidence="2">
    <location>
        <begin position="1"/>
        <end position="17"/>
    </location>
</feature>
<organism evidence="4 5">
    <name type="scientific">Deinococcus metallilatus</name>
    <dbReference type="NCBI Taxonomy" id="1211322"/>
    <lineage>
        <taxon>Bacteria</taxon>
        <taxon>Thermotogati</taxon>
        <taxon>Deinococcota</taxon>
        <taxon>Deinococci</taxon>
        <taxon>Deinococcales</taxon>
        <taxon>Deinococcaceae</taxon>
        <taxon>Deinococcus</taxon>
    </lineage>
</organism>